<evidence type="ECO:0000256" key="2">
    <source>
        <dbReference type="ARBA" id="ARBA00022490"/>
    </source>
</evidence>
<dbReference type="FunFam" id="1.10.10.10:FF:000163">
    <property type="entry name" value="MarR family transcriptional regulator"/>
    <property type="match status" value="1"/>
</dbReference>
<dbReference type="Pfam" id="PF22381">
    <property type="entry name" value="Staph_reg_Sar_Rot"/>
    <property type="match status" value="1"/>
</dbReference>
<reference evidence="7 8" key="1">
    <citation type="submission" date="2019-10" db="EMBL/GenBank/DDBJ databases">
        <authorList>
            <person name="Karimi E."/>
        </authorList>
    </citation>
    <scope>NUCLEOTIDE SEQUENCE [LARGE SCALE GENOMIC DNA]</scope>
    <source>
        <strain evidence="7">Exiguobacterium sp. 9Y</strain>
    </source>
</reference>
<gene>
    <name evidence="7" type="primary">ohrR</name>
    <name evidence="7" type="ORF">EXIGUO9Y_320002</name>
</gene>
<evidence type="ECO:0000256" key="3">
    <source>
        <dbReference type="ARBA" id="ARBA00023015"/>
    </source>
</evidence>
<keyword evidence="3" id="KW-0805">Transcription regulation</keyword>
<protein>
    <submittedName>
        <fullName evidence="7">Transcriptional regulator sensing organic peroxides</fullName>
    </submittedName>
</protein>
<dbReference type="InterPro" id="IPR000835">
    <property type="entry name" value="HTH_MarR-typ"/>
</dbReference>
<proteinExistence type="predicted"/>
<dbReference type="GO" id="GO:0005737">
    <property type="term" value="C:cytoplasm"/>
    <property type="evidence" value="ECO:0007669"/>
    <property type="project" value="UniProtKB-SubCell"/>
</dbReference>
<dbReference type="InterPro" id="IPR036388">
    <property type="entry name" value="WH-like_DNA-bd_sf"/>
</dbReference>
<dbReference type="SUPFAM" id="SSF46785">
    <property type="entry name" value="Winged helix' DNA-binding domain"/>
    <property type="match status" value="1"/>
</dbReference>
<dbReference type="GO" id="GO:0003700">
    <property type="term" value="F:DNA-binding transcription factor activity"/>
    <property type="evidence" value="ECO:0007669"/>
    <property type="project" value="InterPro"/>
</dbReference>
<name>A0A653IG32_9BACL</name>
<keyword evidence="4" id="KW-0238">DNA-binding</keyword>
<evidence type="ECO:0000256" key="1">
    <source>
        <dbReference type="ARBA" id="ARBA00004496"/>
    </source>
</evidence>
<keyword evidence="5" id="KW-0804">Transcription</keyword>
<dbReference type="PANTHER" id="PTHR33164:SF5">
    <property type="entry name" value="ORGANIC HYDROPEROXIDE RESISTANCE TRANSCRIPTIONAL REGULATOR"/>
    <property type="match status" value="1"/>
</dbReference>
<evidence type="ECO:0000256" key="4">
    <source>
        <dbReference type="ARBA" id="ARBA00023125"/>
    </source>
</evidence>
<accession>A0A653IG32</accession>
<evidence type="ECO:0000259" key="6">
    <source>
        <dbReference type="PROSITE" id="PS50995"/>
    </source>
</evidence>
<dbReference type="PROSITE" id="PS50995">
    <property type="entry name" value="HTH_MARR_2"/>
    <property type="match status" value="1"/>
</dbReference>
<evidence type="ECO:0000313" key="8">
    <source>
        <dbReference type="Proteomes" id="UP000439752"/>
    </source>
</evidence>
<evidence type="ECO:0000313" key="7">
    <source>
        <dbReference type="EMBL" id="VWX37563.1"/>
    </source>
</evidence>
<keyword evidence="2" id="KW-0963">Cytoplasm</keyword>
<evidence type="ECO:0000256" key="5">
    <source>
        <dbReference type="ARBA" id="ARBA00023163"/>
    </source>
</evidence>
<keyword evidence="8" id="KW-1185">Reference proteome</keyword>
<dbReference type="PANTHER" id="PTHR33164">
    <property type="entry name" value="TRANSCRIPTIONAL REGULATOR, MARR FAMILY"/>
    <property type="match status" value="1"/>
</dbReference>
<dbReference type="EMBL" id="CABWKQ010000026">
    <property type="protein sequence ID" value="VWX37563.1"/>
    <property type="molecule type" value="Genomic_DNA"/>
</dbReference>
<dbReference type="GO" id="GO:0003677">
    <property type="term" value="F:DNA binding"/>
    <property type="evidence" value="ECO:0007669"/>
    <property type="project" value="UniProtKB-KW"/>
</dbReference>
<dbReference type="InterPro" id="IPR039422">
    <property type="entry name" value="MarR/SlyA-like"/>
</dbReference>
<dbReference type="Gene3D" id="1.10.10.10">
    <property type="entry name" value="Winged helix-like DNA-binding domain superfamily/Winged helix DNA-binding domain"/>
    <property type="match status" value="1"/>
</dbReference>
<dbReference type="SMART" id="SM00347">
    <property type="entry name" value="HTH_MARR"/>
    <property type="match status" value="1"/>
</dbReference>
<dbReference type="Proteomes" id="UP000439752">
    <property type="component" value="Unassembled WGS sequence"/>
</dbReference>
<comment type="subcellular location">
    <subcellularLocation>
        <location evidence="1">Cytoplasm</location>
    </subcellularLocation>
</comment>
<dbReference type="InterPro" id="IPR055166">
    <property type="entry name" value="Transc_reg_Sar_Rot_HTH"/>
</dbReference>
<dbReference type="GO" id="GO:0006950">
    <property type="term" value="P:response to stress"/>
    <property type="evidence" value="ECO:0007669"/>
    <property type="project" value="TreeGrafter"/>
</dbReference>
<dbReference type="InterPro" id="IPR036390">
    <property type="entry name" value="WH_DNA-bd_sf"/>
</dbReference>
<sequence>MSNPLSLDEQLCFPFYSISREITRRYRPLLEPLGLTYPQYLVMLVLWEEDQQSLKAVGERLHLDSGTLTPLLKKLEASELIRRVRNKQDERHIEITLTDKGHMLREQAELVPLALKETLGVSEEDLERVKQTLNQLVIKMNGTE</sequence>
<dbReference type="AlphaFoldDB" id="A0A653IG32"/>
<organism evidence="7 8">
    <name type="scientific">Exiguobacterium oxidotolerans</name>
    <dbReference type="NCBI Taxonomy" id="223958"/>
    <lineage>
        <taxon>Bacteria</taxon>
        <taxon>Bacillati</taxon>
        <taxon>Bacillota</taxon>
        <taxon>Bacilli</taxon>
        <taxon>Bacillales</taxon>
        <taxon>Bacillales Family XII. Incertae Sedis</taxon>
        <taxon>Exiguobacterium</taxon>
    </lineage>
</organism>
<feature type="domain" description="HTH marR-type" evidence="6">
    <location>
        <begin position="8"/>
        <end position="138"/>
    </location>
</feature>